<dbReference type="OrthoDB" id="128382at2759"/>
<accession>A0A371E9L8</accession>
<dbReference type="AlphaFoldDB" id="A0A371E9L8"/>
<protein>
    <recommendedName>
        <fullName evidence="3">Mitochondrial protein</fullName>
    </recommendedName>
</protein>
<evidence type="ECO:0008006" key="3">
    <source>
        <dbReference type="Google" id="ProtNLM"/>
    </source>
</evidence>
<organism evidence="1 2">
    <name type="scientific">Mucuna pruriens</name>
    <name type="common">Velvet bean</name>
    <name type="synonym">Dolichos pruriens</name>
    <dbReference type="NCBI Taxonomy" id="157652"/>
    <lineage>
        <taxon>Eukaryota</taxon>
        <taxon>Viridiplantae</taxon>
        <taxon>Streptophyta</taxon>
        <taxon>Embryophyta</taxon>
        <taxon>Tracheophyta</taxon>
        <taxon>Spermatophyta</taxon>
        <taxon>Magnoliopsida</taxon>
        <taxon>eudicotyledons</taxon>
        <taxon>Gunneridae</taxon>
        <taxon>Pentapetalae</taxon>
        <taxon>rosids</taxon>
        <taxon>fabids</taxon>
        <taxon>Fabales</taxon>
        <taxon>Fabaceae</taxon>
        <taxon>Papilionoideae</taxon>
        <taxon>50 kb inversion clade</taxon>
        <taxon>NPAAA clade</taxon>
        <taxon>indigoferoid/millettioid clade</taxon>
        <taxon>Phaseoleae</taxon>
        <taxon>Mucuna</taxon>
    </lineage>
</organism>
<comment type="caution">
    <text evidence="1">The sequence shown here is derived from an EMBL/GenBank/DDBJ whole genome shotgun (WGS) entry which is preliminary data.</text>
</comment>
<dbReference type="PANTHER" id="PTHR11439:SF470">
    <property type="entry name" value="CYSTEINE-RICH RLK (RECEPTOR-LIKE PROTEIN KINASE) 8"/>
    <property type="match status" value="1"/>
</dbReference>
<proteinExistence type="predicted"/>
<dbReference type="CDD" id="cd09272">
    <property type="entry name" value="RNase_HI_RT_Ty1"/>
    <property type="match status" value="1"/>
</dbReference>
<reference evidence="1" key="1">
    <citation type="submission" date="2018-05" db="EMBL/GenBank/DDBJ databases">
        <title>Draft genome of Mucuna pruriens seed.</title>
        <authorList>
            <person name="Nnadi N.E."/>
            <person name="Vos R."/>
            <person name="Hasami M.H."/>
            <person name="Devisetty U.K."/>
            <person name="Aguiy J.C."/>
        </authorList>
    </citation>
    <scope>NUCLEOTIDE SEQUENCE [LARGE SCALE GENOMIC DNA]</scope>
    <source>
        <strain evidence="1">JCA_2017</strain>
    </source>
</reference>
<dbReference type="PANTHER" id="PTHR11439">
    <property type="entry name" value="GAG-POL-RELATED RETROTRANSPOSON"/>
    <property type="match status" value="1"/>
</dbReference>
<evidence type="ECO:0000313" key="2">
    <source>
        <dbReference type="Proteomes" id="UP000257109"/>
    </source>
</evidence>
<feature type="non-terminal residue" evidence="1">
    <location>
        <position position="1"/>
    </location>
</feature>
<dbReference type="EMBL" id="QJKJ01015311">
    <property type="protein sequence ID" value="RDX62732.1"/>
    <property type="molecule type" value="Genomic_DNA"/>
</dbReference>
<dbReference type="Proteomes" id="UP000257109">
    <property type="component" value="Unassembled WGS sequence"/>
</dbReference>
<keyword evidence="2" id="KW-1185">Reference proteome</keyword>
<sequence length="88" mass="10391">MEKSQYQKLVEKLIYLSHTRPDIAYVASVVNQFMHDPRERHLQDILSTSRYCIFLGGNLVTWRSKKQNVVVRYSAEAEFRAMTHDICE</sequence>
<gene>
    <name evidence="1" type="ORF">CR513_58905</name>
</gene>
<evidence type="ECO:0000313" key="1">
    <source>
        <dbReference type="EMBL" id="RDX62732.1"/>
    </source>
</evidence>
<name>A0A371E9L8_MUCPR</name>